<keyword evidence="1" id="KW-0862">Zinc</keyword>
<dbReference type="Gene3D" id="3.30.160.60">
    <property type="entry name" value="Classic Zinc Finger"/>
    <property type="match status" value="1"/>
</dbReference>
<keyword evidence="1" id="KW-0479">Metal-binding</keyword>
<dbReference type="PANTHER" id="PTHR25462">
    <property type="entry name" value="BONUS, ISOFORM C-RELATED"/>
    <property type="match status" value="1"/>
</dbReference>
<dbReference type="OrthoDB" id="9972196at2759"/>
<keyword evidence="1" id="KW-0863">Zinc-finger</keyword>
<reference evidence="3" key="2">
    <citation type="submission" date="2020-11" db="EMBL/GenBank/DDBJ databases">
        <authorList>
            <person name="McCartney M.A."/>
            <person name="Auch B."/>
            <person name="Kono T."/>
            <person name="Mallez S."/>
            <person name="Becker A."/>
            <person name="Gohl D.M."/>
            <person name="Silverstein K.A.T."/>
            <person name="Koren S."/>
            <person name="Bechman K.B."/>
            <person name="Herman A."/>
            <person name="Abrahante J.E."/>
            <person name="Garbe J."/>
        </authorList>
    </citation>
    <scope>NUCLEOTIDE SEQUENCE</scope>
    <source>
        <strain evidence="3">Duluth1</strain>
        <tissue evidence="3">Whole animal</tissue>
    </source>
</reference>
<evidence type="ECO:0000313" key="3">
    <source>
        <dbReference type="EMBL" id="KAH3895816.1"/>
    </source>
</evidence>
<dbReference type="Proteomes" id="UP000828390">
    <property type="component" value="Unassembled WGS sequence"/>
</dbReference>
<sequence>MASFSVPSVTEGSDIGIEYYCTVCKEEKHIYIDADFYCKNCVKFFCKTCINSHTHGGWRALFKPSPYGKDKIMKWPLSEKMEKLLRTCDLHKDGTLTLYCPDHSQLCCSRCIEPKHRLCFQVTSILQASKMKSTKVKKLSVRTQNTLLHVAQFETYQEDRMRSLKVSYNEHEKDMVEGMRLNITTFLHMCENSTVNETHEQNKFYDIREKIISILVDFEKSTVKEKKEELKLKQAPLMSVRNSCIRLHDELLQLHYAIQKVLGRHELSFIARKKCQEKIQQSDTFTKENFPNYVFSVNGKTVHKVKMPSDLRTCSIRAIYALPDGQVLVADSNNYNVKLLNQQYQVVSHWDATYYIKDMCQITPSEVAVAVNKNSSNIHEVQFISVTQSQLAPGRKLELQHTCRGIAHHQGDLYICSGTALYKYTLSGKKVCRLYEDKSADDTVYKCAVSPTGDRLYIISWYQNKLLTLARDGTLLATYTDPALLWPDGLHVTPAGQVLVCGWWSDTVLQVGWEGESKLATLATRVDGVRAPWSVCYSSTTSSIIVGQLKDNILVFRVE</sequence>
<dbReference type="PROSITE" id="PS50119">
    <property type="entry name" value="ZF_BBOX"/>
    <property type="match status" value="2"/>
</dbReference>
<dbReference type="Gene3D" id="2.120.10.30">
    <property type="entry name" value="TolB, C-terminal domain"/>
    <property type="match status" value="1"/>
</dbReference>
<dbReference type="AlphaFoldDB" id="A0A9D4S8N5"/>
<dbReference type="SUPFAM" id="SSF101898">
    <property type="entry name" value="NHL repeat"/>
    <property type="match status" value="1"/>
</dbReference>
<evidence type="ECO:0000259" key="2">
    <source>
        <dbReference type="PROSITE" id="PS50119"/>
    </source>
</evidence>
<dbReference type="SUPFAM" id="SSF57845">
    <property type="entry name" value="B-box zinc-binding domain"/>
    <property type="match status" value="1"/>
</dbReference>
<dbReference type="InterPro" id="IPR000315">
    <property type="entry name" value="Znf_B-box"/>
</dbReference>
<name>A0A9D4S8N5_DREPO</name>
<evidence type="ECO:0000256" key="1">
    <source>
        <dbReference type="PROSITE-ProRule" id="PRU00024"/>
    </source>
</evidence>
<evidence type="ECO:0000313" key="4">
    <source>
        <dbReference type="Proteomes" id="UP000828390"/>
    </source>
</evidence>
<feature type="domain" description="B box-type" evidence="2">
    <location>
        <begin position="83"/>
        <end position="117"/>
    </location>
</feature>
<reference evidence="3" key="1">
    <citation type="journal article" date="2019" name="bioRxiv">
        <title>The Genome of the Zebra Mussel, Dreissena polymorpha: A Resource for Invasive Species Research.</title>
        <authorList>
            <person name="McCartney M.A."/>
            <person name="Auch B."/>
            <person name="Kono T."/>
            <person name="Mallez S."/>
            <person name="Zhang Y."/>
            <person name="Obille A."/>
            <person name="Becker A."/>
            <person name="Abrahante J.E."/>
            <person name="Garbe J."/>
            <person name="Badalamenti J.P."/>
            <person name="Herman A."/>
            <person name="Mangelson H."/>
            <person name="Liachko I."/>
            <person name="Sullivan S."/>
            <person name="Sone E.D."/>
            <person name="Koren S."/>
            <person name="Silverstein K.A.T."/>
            <person name="Beckman K.B."/>
            <person name="Gohl D.M."/>
        </authorList>
    </citation>
    <scope>NUCLEOTIDE SEQUENCE</scope>
    <source>
        <strain evidence="3">Duluth1</strain>
        <tissue evidence="3">Whole animal</tissue>
    </source>
</reference>
<feature type="domain" description="B box-type" evidence="2">
    <location>
        <begin position="23"/>
        <end position="55"/>
    </location>
</feature>
<proteinExistence type="predicted"/>
<dbReference type="GO" id="GO:0061630">
    <property type="term" value="F:ubiquitin protein ligase activity"/>
    <property type="evidence" value="ECO:0007669"/>
    <property type="project" value="TreeGrafter"/>
</dbReference>
<accession>A0A9D4S8N5</accession>
<comment type="caution">
    <text evidence="3">The sequence shown here is derived from an EMBL/GenBank/DDBJ whole genome shotgun (WGS) entry which is preliminary data.</text>
</comment>
<keyword evidence="4" id="KW-1185">Reference proteome</keyword>
<organism evidence="3 4">
    <name type="scientific">Dreissena polymorpha</name>
    <name type="common">Zebra mussel</name>
    <name type="synonym">Mytilus polymorpha</name>
    <dbReference type="NCBI Taxonomy" id="45954"/>
    <lineage>
        <taxon>Eukaryota</taxon>
        <taxon>Metazoa</taxon>
        <taxon>Spiralia</taxon>
        <taxon>Lophotrochozoa</taxon>
        <taxon>Mollusca</taxon>
        <taxon>Bivalvia</taxon>
        <taxon>Autobranchia</taxon>
        <taxon>Heteroconchia</taxon>
        <taxon>Euheterodonta</taxon>
        <taxon>Imparidentia</taxon>
        <taxon>Neoheterodontei</taxon>
        <taxon>Myida</taxon>
        <taxon>Dreissenoidea</taxon>
        <taxon>Dreissenidae</taxon>
        <taxon>Dreissena</taxon>
    </lineage>
</organism>
<dbReference type="InterPro" id="IPR011042">
    <property type="entry name" value="6-blade_b-propeller_TolB-like"/>
</dbReference>
<dbReference type="PANTHER" id="PTHR25462:SF229">
    <property type="entry name" value="TRANSCRIPTION INTERMEDIARY FACTOR 1-BETA"/>
    <property type="match status" value="1"/>
</dbReference>
<dbReference type="GO" id="GO:0008270">
    <property type="term" value="F:zinc ion binding"/>
    <property type="evidence" value="ECO:0007669"/>
    <property type="project" value="UniProtKB-KW"/>
</dbReference>
<dbReference type="GO" id="GO:0006513">
    <property type="term" value="P:protein monoubiquitination"/>
    <property type="evidence" value="ECO:0007669"/>
    <property type="project" value="TreeGrafter"/>
</dbReference>
<dbReference type="CDD" id="cd19756">
    <property type="entry name" value="Bbox2"/>
    <property type="match status" value="1"/>
</dbReference>
<dbReference type="InterPro" id="IPR047153">
    <property type="entry name" value="TRIM45/56/19-like"/>
</dbReference>
<gene>
    <name evidence="3" type="ORF">DPMN_019983</name>
</gene>
<protein>
    <recommendedName>
        <fullName evidence="2">B box-type domain-containing protein</fullName>
    </recommendedName>
</protein>
<dbReference type="EMBL" id="JAIWYP010000001">
    <property type="protein sequence ID" value="KAH3895816.1"/>
    <property type="molecule type" value="Genomic_DNA"/>
</dbReference>